<dbReference type="Gene3D" id="3.40.309.10">
    <property type="entry name" value="Aldehyde Dehydrogenase, Chain A, domain 2"/>
    <property type="match status" value="1"/>
</dbReference>
<feature type="region of interest" description="Disordered" evidence="7">
    <location>
        <begin position="46"/>
        <end position="70"/>
    </location>
</feature>
<dbReference type="Proteomes" id="UP000029737">
    <property type="component" value="Unassembled WGS sequence"/>
</dbReference>
<feature type="domain" description="Aldehyde dehydrogenase" evidence="8">
    <location>
        <begin position="71"/>
        <end position="537"/>
    </location>
</feature>
<evidence type="ECO:0000256" key="5">
    <source>
        <dbReference type="PROSITE-ProRule" id="PRU10007"/>
    </source>
</evidence>
<reference evidence="9 10" key="1">
    <citation type="journal article" date="2014" name="PLoS ONE">
        <title>Identification and Characterization of a New Erythromycin Biosynthetic Gene Cluster in Actinopolyspora erythraea YIM90600, a Novel Erythronolide-Producing Halophilic Actinomycete Isolated from Salt Field.</title>
        <authorList>
            <person name="Chen D."/>
            <person name="Feng J."/>
            <person name="Huang L."/>
            <person name="Zhang Q."/>
            <person name="Wu J."/>
            <person name="Zhu X."/>
            <person name="Duan Y."/>
            <person name="Xu Z."/>
        </authorList>
    </citation>
    <scope>NUCLEOTIDE SEQUENCE [LARGE SCALE GENOMIC DNA]</scope>
    <source>
        <strain evidence="9 10">YIM90600</strain>
    </source>
</reference>
<dbReference type="EMBL" id="JPMV01000013">
    <property type="protein sequence ID" value="KGI82148.1"/>
    <property type="molecule type" value="Genomic_DNA"/>
</dbReference>
<accession>A0ABR4X600</accession>
<evidence type="ECO:0000256" key="4">
    <source>
        <dbReference type="ARBA" id="ARBA00024226"/>
    </source>
</evidence>
<keyword evidence="10" id="KW-1185">Reference proteome</keyword>
<dbReference type="EC" id="1.2.1.3" evidence="4"/>
<comment type="subunit">
    <text evidence="1">Homotetramer.</text>
</comment>
<evidence type="ECO:0000256" key="7">
    <source>
        <dbReference type="SAM" id="MobiDB-lite"/>
    </source>
</evidence>
<organism evidence="9 10">
    <name type="scientific">Actinopolyspora erythraea</name>
    <dbReference type="NCBI Taxonomy" id="414996"/>
    <lineage>
        <taxon>Bacteria</taxon>
        <taxon>Bacillati</taxon>
        <taxon>Actinomycetota</taxon>
        <taxon>Actinomycetes</taxon>
        <taxon>Actinopolysporales</taxon>
        <taxon>Actinopolysporaceae</taxon>
        <taxon>Actinopolyspora</taxon>
    </lineage>
</organism>
<dbReference type="Pfam" id="PF00171">
    <property type="entry name" value="Aldedh"/>
    <property type="match status" value="1"/>
</dbReference>
<evidence type="ECO:0000256" key="2">
    <source>
        <dbReference type="ARBA" id="ARBA00023002"/>
    </source>
</evidence>
<comment type="similarity">
    <text evidence="6">Belongs to the aldehyde dehydrogenase family.</text>
</comment>
<feature type="compositionally biased region" description="Low complexity" evidence="7">
    <location>
        <begin position="49"/>
        <end position="61"/>
    </location>
</feature>
<dbReference type="InterPro" id="IPR016162">
    <property type="entry name" value="Ald_DH_N"/>
</dbReference>
<evidence type="ECO:0000313" key="9">
    <source>
        <dbReference type="EMBL" id="KGI82148.1"/>
    </source>
</evidence>
<gene>
    <name evidence="9" type="ORF">IL38_07565</name>
</gene>
<name>A0ABR4X600_9ACTN</name>
<keyword evidence="3" id="KW-0520">NAD</keyword>
<dbReference type="PANTHER" id="PTHR43521:SF1">
    <property type="entry name" value="ALPHA-AMINOADIPIC SEMIALDEHYDE DEHYDROGENASE"/>
    <property type="match status" value="1"/>
</dbReference>
<dbReference type="Gene3D" id="3.40.605.10">
    <property type="entry name" value="Aldehyde Dehydrogenase, Chain A, domain 1"/>
    <property type="match status" value="1"/>
</dbReference>
<feature type="active site" evidence="5">
    <location>
        <position position="301"/>
    </location>
</feature>
<keyword evidence="2 6" id="KW-0560">Oxidoreductase</keyword>
<protein>
    <recommendedName>
        <fullName evidence="4">aldehyde dehydrogenase (NAD(+))</fullName>
        <ecNumber evidence="4">1.2.1.3</ecNumber>
    </recommendedName>
</protein>
<evidence type="ECO:0000313" key="10">
    <source>
        <dbReference type="Proteomes" id="UP000029737"/>
    </source>
</evidence>
<dbReference type="InterPro" id="IPR029510">
    <property type="entry name" value="Ald_DH_CS_GLU"/>
</dbReference>
<comment type="caution">
    <text evidence="9">The sequence shown here is derived from an EMBL/GenBank/DDBJ whole genome shotgun (WGS) entry which is preliminary data.</text>
</comment>
<evidence type="ECO:0000256" key="1">
    <source>
        <dbReference type="ARBA" id="ARBA00011881"/>
    </source>
</evidence>
<evidence type="ECO:0000256" key="3">
    <source>
        <dbReference type="ARBA" id="ARBA00023027"/>
    </source>
</evidence>
<dbReference type="InterPro" id="IPR044638">
    <property type="entry name" value="ALDH7A1-like"/>
</dbReference>
<dbReference type="InterPro" id="IPR015590">
    <property type="entry name" value="Aldehyde_DH_dom"/>
</dbReference>
<sequence>MLEVLYRERNTVYGGGNESAAGPASRPWTTHQQEWGAQVEATTCGSVIGSPEETGGSTGSSAPRGEYGQYLSRNPAELDDVVARVQLDGPDTFLAAARRAKQAQREWSRVPAPVRGRVVAGFGRLVEANKQALAGLVTREIGKPYTEALGEVQEIIDTCDYFVGEGRRLYGQTVPSEMPDKQLFTFRAPVGVAAVITAGNFPVAVPSWYLAPALVCGNAVVWKPAEYAAATARALAELAWRAGVPAGALNLVYAEGQPTFEGLRAALEDGAVDKVGFTGSSDVGRDIGELCGRHLQTPCLELGGKNPMVVAADAELDLAVEGALFSGWGTGGQRCTSLGNLIVHRDVHDEFVSRLDTALREATIGNPTQDVLYGPMLDRKFADGFESFLEEIAPHHRVLGSESTGRITDSNPRKGFRGDHSTGLYYHPVLVDGLRTEDTLFRRETFGPIVGVTTFETLEEAIELGNMPGYGLSAAVYTTDPGTAFRFREGIGAGMVSANNSTSGAEAHLPFGGNGRSGNGSRLSGMWVIDQFTRWQSLNWDFSGKLQKAQMDVGAVEPQLDYRLPTELRGHR</sequence>
<evidence type="ECO:0000256" key="6">
    <source>
        <dbReference type="RuleBase" id="RU003345"/>
    </source>
</evidence>
<proteinExistence type="inferred from homology"/>
<evidence type="ECO:0000259" key="8">
    <source>
        <dbReference type="Pfam" id="PF00171"/>
    </source>
</evidence>
<dbReference type="SUPFAM" id="SSF53720">
    <property type="entry name" value="ALDH-like"/>
    <property type="match status" value="1"/>
</dbReference>
<dbReference type="InterPro" id="IPR016161">
    <property type="entry name" value="Ald_DH/histidinol_DH"/>
</dbReference>
<dbReference type="PANTHER" id="PTHR43521">
    <property type="entry name" value="ALPHA-AMINOADIPIC SEMIALDEHYDE DEHYDROGENASE"/>
    <property type="match status" value="1"/>
</dbReference>
<dbReference type="InterPro" id="IPR016163">
    <property type="entry name" value="Ald_DH_C"/>
</dbReference>
<dbReference type="PROSITE" id="PS00687">
    <property type="entry name" value="ALDEHYDE_DEHYDR_GLU"/>
    <property type="match status" value="1"/>
</dbReference>